<evidence type="ECO:0000313" key="2">
    <source>
        <dbReference type="EMBL" id="MBU3067318.1"/>
    </source>
</evidence>
<dbReference type="InterPro" id="IPR053143">
    <property type="entry name" value="Arylsulfate_ST"/>
</dbReference>
<gene>
    <name evidence="2" type="ORF">KO481_38080</name>
</gene>
<feature type="signal peptide" evidence="1">
    <location>
        <begin position="1"/>
        <end position="23"/>
    </location>
</feature>
<keyword evidence="3" id="KW-1185">Reference proteome</keyword>
<dbReference type="Pfam" id="PF14269">
    <property type="entry name" value="Arylsulfotran_2"/>
    <property type="match status" value="1"/>
</dbReference>
<dbReference type="Proteomes" id="UP000733379">
    <property type="component" value="Unassembled WGS sequence"/>
</dbReference>
<evidence type="ECO:0000256" key="1">
    <source>
        <dbReference type="SAM" id="SignalP"/>
    </source>
</evidence>
<organism evidence="2 3">
    <name type="scientific">Nocardia albiluteola</name>
    <dbReference type="NCBI Taxonomy" id="2842303"/>
    <lineage>
        <taxon>Bacteria</taxon>
        <taxon>Bacillati</taxon>
        <taxon>Actinomycetota</taxon>
        <taxon>Actinomycetes</taxon>
        <taxon>Mycobacteriales</taxon>
        <taxon>Nocardiaceae</taxon>
        <taxon>Nocardia</taxon>
    </lineage>
</organism>
<dbReference type="PANTHER" id="PTHR35340:SF5">
    <property type="entry name" value="ASST-DOMAIN-CONTAINING PROTEIN"/>
    <property type="match status" value="1"/>
</dbReference>
<dbReference type="SUPFAM" id="SSF82171">
    <property type="entry name" value="DPP6 N-terminal domain-like"/>
    <property type="match status" value="1"/>
</dbReference>
<evidence type="ECO:0000313" key="3">
    <source>
        <dbReference type="Proteomes" id="UP000733379"/>
    </source>
</evidence>
<name>A0ABS6BDK4_9NOCA</name>
<dbReference type="RefSeq" id="WP_215923401.1">
    <property type="nucleotide sequence ID" value="NZ_JAHKNI010000020.1"/>
</dbReference>
<comment type="caution">
    <text evidence="2">The sequence shown here is derived from an EMBL/GenBank/DDBJ whole genome shotgun (WGS) entry which is preliminary data.</text>
</comment>
<keyword evidence="1" id="KW-0732">Signal</keyword>
<feature type="chain" id="PRO_5045560203" evidence="1">
    <location>
        <begin position="24"/>
        <end position="511"/>
    </location>
</feature>
<proteinExistence type="predicted"/>
<sequence length="511" mass="54416">MISSTKRRACRTIAALGTTAAVAAAVVGCSSNSPVAVQNPLVVPPGADFSVATVSDPARLDPPPVPVTVNAPGGADGDIFLTPSSLDPAQLRQPHGAEILDKAGRPIWYHPLPYGALATNLQVQTYRGKPVLTWWQGTIDNRFNNFDDGVDYIADEHYHVIAAISDLGHGLRPEVQEFRITPDGTALITSRKAVPTDLTPIGGPKNGAVFDYYVSRVDLATGKVDFQWDALAHIPLTDTYLTATAENTVDHPLDWLTINSVAPAPDGHLLLSGRYTKTVYDIDPKSGDIAWRLGGKHSSFTIGPGADFAFQHDAQFVDDDTIRMMNNNNAADGVPGDDAVRSVGPSGIEWIRIDRRVHTATLIRTQPAPDGVVNTATGNAQGLPNGNVFGSWGFGRRIAEFTPTGDLVYDATVGSYRAFLQQWHGVPDTRPQVSIDGATAHAIWNGATGVAHWRLLSGTNPLDLEPITDVAWNGLNTAIAFPMPPAPGEFAQVQALDAGGKVIGTSMPVLV</sequence>
<dbReference type="EMBL" id="JAHKNI010000020">
    <property type="protein sequence ID" value="MBU3067318.1"/>
    <property type="molecule type" value="Genomic_DNA"/>
</dbReference>
<dbReference type="PROSITE" id="PS51257">
    <property type="entry name" value="PROKAR_LIPOPROTEIN"/>
    <property type="match status" value="1"/>
</dbReference>
<dbReference type="InterPro" id="IPR039535">
    <property type="entry name" value="ASST-like"/>
</dbReference>
<accession>A0ABS6BDK4</accession>
<dbReference type="PANTHER" id="PTHR35340">
    <property type="entry name" value="PQQ ENZYME REPEAT PROTEIN-RELATED"/>
    <property type="match status" value="1"/>
</dbReference>
<protein>
    <submittedName>
        <fullName evidence="2">Arylsulfotransferase family protein</fullName>
    </submittedName>
</protein>
<reference evidence="2 3" key="1">
    <citation type="submission" date="2021-06" db="EMBL/GenBank/DDBJ databases">
        <title>Actinomycetes sequencing.</title>
        <authorList>
            <person name="Shan Q."/>
        </authorList>
    </citation>
    <scope>NUCLEOTIDE SEQUENCE [LARGE SCALE GENOMIC DNA]</scope>
    <source>
        <strain evidence="2 3">NEAU-G5</strain>
    </source>
</reference>